<keyword evidence="3" id="KW-0645">Protease</keyword>
<keyword evidence="4" id="KW-0479">Metal-binding</keyword>
<dbReference type="Proteomes" id="UP000001055">
    <property type="component" value="Unassembled WGS sequence"/>
</dbReference>
<dbReference type="Pfam" id="PF01431">
    <property type="entry name" value="Peptidase_M13"/>
    <property type="match status" value="1"/>
</dbReference>
<keyword evidence="6" id="KW-0862">Zinc</keyword>
<dbReference type="PANTHER" id="PTHR11733">
    <property type="entry name" value="ZINC METALLOPROTEASE FAMILY M13 NEPRILYSIN-RELATED"/>
    <property type="match status" value="1"/>
</dbReference>
<dbReference type="Pfam" id="PF05649">
    <property type="entry name" value="Peptidase_M13_N"/>
    <property type="match status" value="1"/>
</dbReference>
<evidence type="ECO:0000256" key="4">
    <source>
        <dbReference type="ARBA" id="ARBA00022723"/>
    </source>
</evidence>
<dbReference type="VEuPathDB" id="FungiDB:JI435_153530"/>
<dbReference type="PROSITE" id="PS51885">
    <property type="entry name" value="NEPRILYSIN"/>
    <property type="match status" value="1"/>
</dbReference>
<comment type="cofactor">
    <cofactor evidence="1">
        <name>Zn(2+)</name>
        <dbReference type="ChEBI" id="CHEBI:29105"/>
    </cofactor>
</comment>
<dbReference type="KEGG" id="pno:SNOG_15353"/>
<dbReference type="STRING" id="321614.Q0TYS9"/>
<dbReference type="RefSeq" id="XP_001805503.1">
    <property type="nucleotide sequence ID" value="XM_001805451.1"/>
</dbReference>
<evidence type="ECO:0000256" key="1">
    <source>
        <dbReference type="ARBA" id="ARBA00001947"/>
    </source>
</evidence>
<dbReference type="Gene3D" id="1.10.1380.10">
    <property type="entry name" value="Neutral endopeptidase , domain2"/>
    <property type="match status" value="1"/>
</dbReference>
<dbReference type="PRINTS" id="PR00786">
    <property type="entry name" value="NEPRILYSIN"/>
</dbReference>
<dbReference type="EMBL" id="CH445361">
    <property type="protein sequence ID" value="EAT77286.2"/>
    <property type="molecule type" value="Genomic_DNA"/>
</dbReference>
<dbReference type="GO" id="GO:0005886">
    <property type="term" value="C:plasma membrane"/>
    <property type="evidence" value="ECO:0000318"/>
    <property type="project" value="GO_Central"/>
</dbReference>
<evidence type="ECO:0000256" key="5">
    <source>
        <dbReference type="ARBA" id="ARBA00022801"/>
    </source>
</evidence>
<organism evidence="10 11">
    <name type="scientific">Phaeosphaeria nodorum (strain SN15 / ATCC MYA-4574 / FGSC 10173)</name>
    <name type="common">Glume blotch fungus</name>
    <name type="synonym">Parastagonospora nodorum</name>
    <dbReference type="NCBI Taxonomy" id="321614"/>
    <lineage>
        <taxon>Eukaryota</taxon>
        <taxon>Fungi</taxon>
        <taxon>Dikarya</taxon>
        <taxon>Ascomycota</taxon>
        <taxon>Pezizomycotina</taxon>
        <taxon>Dothideomycetes</taxon>
        <taxon>Pleosporomycetidae</taxon>
        <taxon>Pleosporales</taxon>
        <taxon>Pleosporineae</taxon>
        <taxon>Phaeosphaeriaceae</taxon>
        <taxon>Parastagonospora</taxon>
    </lineage>
</organism>
<dbReference type="PANTHER" id="PTHR11733:SF167">
    <property type="entry name" value="FI17812P1-RELATED"/>
    <property type="match status" value="1"/>
</dbReference>
<dbReference type="eggNOG" id="KOG3624">
    <property type="taxonomic scope" value="Eukaryota"/>
</dbReference>
<dbReference type="InterPro" id="IPR024079">
    <property type="entry name" value="MetalloPept_cat_dom_sf"/>
</dbReference>
<evidence type="ECO:0000256" key="7">
    <source>
        <dbReference type="ARBA" id="ARBA00023049"/>
    </source>
</evidence>
<protein>
    <recommendedName>
        <fullName evidence="12">Endothelin-converting enzyme 1</fullName>
    </recommendedName>
</protein>
<evidence type="ECO:0000313" key="10">
    <source>
        <dbReference type="EMBL" id="EAT77286.2"/>
    </source>
</evidence>
<keyword evidence="7" id="KW-0482">Metalloprotease</keyword>
<feature type="domain" description="Peptidase M13 N-terminal" evidence="9">
    <location>
        <begin position="86"/>
        <end position="356"/>
    </location>
</feature>
<evidence type="ECO:0000256" key="3">
    <source>
        <dbReference type="ARBA" id="ARBA00022670"/>
    </source>
</evidence>
<dbReference type="Gene3D" id="3.40.390.10">
    <property type="entry name" value="Collagenase (Catalytic Domain)"/>
    <property type="match status" value="1"/>
</dbReference>
<dbReference type="InterPro" id="IPR018497">
    <property type="entry name" value="Peptidase_M13_C"/>
</dbReference>
<dbReference type="InterPro" id="IPR008753">
    <property type="entry name" value="Peptidase_M13_N"/>
</dbReference>
<dbReference type="InParanoid" id="Q0TYS9"/>
<dbReference type="GO" id="GO:0016485">
    <property type="term" value="P:protein processing"/>
    <property type="evidence" value="ECO:0000318"/>
    <property type="project" value="GO_Central"/>
</dbReference>
<dbReference type="CDD" id="cd08662">
    <property type="entry name" value="M13"/>
    <property type="match status" value="1"/>
</dbReference>
<accession>Q0TYS9</accession>
<comment type="similarity">
    <text evidence="2">Belongs to the peptidase M13 family.</text>
</comment>
<evidence type="ECO:0000256" key="2">
    <source>
        <dbReference type="ARBA" id="ARBA00007357"/>
    </source>
</evidence>
<evidence type="ECO:0000259" key="9">
    <source>
        <dbReference type="Pfam" id="PF05649"/>
    </source>
</evidence>
<evidence type="ECO:0000256" key="6">
    <source>
        <dbReference type="ARBA" id="ARBA00022833"/>
    </source>
</evidence>
<dbReference type="InterPro" id="IPR000718">
    <property type="entry name" value="Peptidase_M13"/>
</dbReference>
<evidence type="ECO:0000259" key="8">
    <source>
        <dbReference type="Pfam" id="PF01431"/>
    </source>
</evidence>
<evidence type="ECO:0008006" key="12">
    <source>
        <dbReference type="Google" id="ProtNLM"/>
    </source>
</evidence>
<reference evidence="11" key="1">
    <citation type="journal article" date="2007" name="Plant Cell">
        <title>Dothideomycete-plant interactions illuminated by genome sequencing and EST analysis of the wheat pathogen Stagonospora nodorum.</title>
        <authorList>
            <person name="Hane J.K."/>
            <person name="Lowe R.G."/>
            <person name="Solomon P.S."/>
            <person name="Tan K.C."/>
            <person name="Schoch C.L."/>
            <person name="Spatafora J.W."/>
            <person name="Crous P.W."/>
            <person name="Kodira C."/>
            <person name="Birren B.W."/>
            <person name="Galagan J.E."/>
            <person name="Torriani S.F."/>
            <person name="McDonald B.A."/>
            <person name="Oliver R.P."/>
        </authorList>
    </citation>
    <scope>NUCLEOTIDE SEQUENCE [LARGE SCALE GENOMIC DNA]</scope>
    <source>
        <strain evidence="11">SN15 / ATCC MYA-4574 / FGSC 10173</strain>
    </source>
</reference>
<keyword evidence="5" id="KW-0378">Hydrolase</keyword>
<gene>
    <name evidence="10" type="ORF">SNOG_15353</name>
</gene>
<proteinExistence type="inferred from homology"/>
<dbReference type="GO" id="GO:0046872">
    <property type="term" value="F:metal ion binding"/>
    <property type="evidence" value="ECO:0007669"/>
    <property type="project" value="UniProtKB-KW"/>
</dbReference>
<dbReference type="GeneID" id="5982432"/>
<dbReference type="SUPFAM" id="SSF55486">
    <property type="entry name" value="Metalloproteases ('zincins'), catalytic domain"/>
    <property type="match status" value="1"/>
</dbReference>
<feature type="domain" description="Peptidase M13 C-terminal" evidence="8">
    <location>
        <begin position="482"/>
        <end position="692"/>
    </location>
</feature>
<dbReference type="HOGENOM" id="CLU_006187_4_3_1"/>
<dbReference type="InterPro" id="IPR042089">
    <property type="entry name" value="Peptidase_M13_dom_2"/>
</dbReference>
<dbReference type="GO" id="GO:0004222">
    <property type="term" value="F:metalloendopeptidase activity"/>
    <property type="evidence" value="ECO:0000318"/>
    <property type="project" value="GO_Central"/>
</dbReference>
<name>Q0TYS9_PHANO</name>
<dbReference type="AlphaFoldDB" id="Q0TYS9"/>
<sequence>MSEKAPLIPVATPAERSPRVQRCTKTRAIGRLLTTAAAAGLIYYGMPYAGEPVLEKKSELCVTPACVHAASELLYNMSPDYKEIDPCDDFEELVCGGWRERHDLRADQGSAFTGTLIPMQLMAVEKSIDEKNFDKMKTAYEACLDENHIKDVGLKPLNQVLEEIKKAYPTVASGTSNEHDLKEPILLLAKYGITSLVSTDTGPDDTNPDSVVVSISAPYSFGLPSQERYKDDKLVEKYRDVAVEVLAALYPEQGKDSFAKVVDLEKQLAAAAPASEDRDDVVKYYNPMKLDKAAAIAPEIELRALIEGLAQSDSKVERVIVMAPDYLKQLSSILAATDREVMQGYFLWKAVQSLSSLGWILSRFFVEKAFSAEAKTFGDTIVTDIKTEFIKKLKAVDWMDKETTKKAIEKVHNIVQKIGYPTKSPDIMNPPALRDFYEAVNITSDFFQNHLSVNRFGVEFVWSQLGKPVDRDEWGMTVPTVNAYYNPPGQEIVFPAVNMASLTSDSQGIMQRPVFDVELPAYMSYGAFGSVAGHELSHAFDSTGRHYDMIGNFTDWWSNSTVDAFKEKAECFVNQYHNFTVPGPDDKPLHVNGRLTLGENIADAGGLSASFQAWKRRAAKKPNQDLPGLDHFSHDQTFFINYANWWCGKTTKASAINSIYTDPHAPKRARVMGTMANSREFRESFKCKVKEPTCQLW</sequence>
<evidence type="ECO:0000313" key="11">
    <source>
        <dbReference type="Proteomes" id="UP000001055"/>
    </source>
</evidence>